<evidence type="ECO:0000313" key="2">
    <source>
        <dbReference type="EMBL" id="QJA80516.1"/>
    </source>
</evidence>
<dbReference type="AlphaFoldDB" id="A0A6H1ZP02"/>
<gene>
    <name evidence="2" type="ORF">MM415A00702_0015</name>
    <name evidence="3" type="ORF">MM415B02335_0013</name>
    <name evidence="1" type="ORF">TM448A01288_0006</name>
</gene>
<organism evidence="1">
    <name type="scientific">viral metagenome</name>
    <dbReference type="NCBI Taxonomy" id="1070528"/>
    <lineage>
        <taxon>unclassified sequences</taxon>
        <taxon>metagenomes</taxon>
        <taxon>organismal metagenomes</taxon>
    </lineage>
</organism>
<protein>
    <submittedName>
        <fullName evidence="1">Uncharacterized protein</fullName>
    </submittedName>
</protein>
<evidence type="ECO:0000313" key="1">
    <source>
        <dbReference type="EMBL" id="QJA49294.1"/>
    </source>
</evidence>
<accession>A0A6H1ZP02</accession>
<evidence type="ECO:0000313" key="3">
    <source>
        <dbReference type="EMBL" id="QJA84887.1"/>
    </source>
</evidence>
<reference evidence="1" key="1">
    <citation type="submission" date="2020-03" db="EMBL/GenBank/DDBJ databases">
        <title>The deep terrestrial virosphere.</title>
        <authorList>
            <person name="Holmfeldt K."/>
            <person name="Nilsson E."/>
            <person name="Simone D."/>
            <person name="Lopez-Fernandez M."/>
            <person name="Wu X."/>
            <person name="de Brujin I."/>
            <person name="Lundin D."/>
            <person name="Andersson A."/>
            <person name="Bertilsson S."/>
            <person name="Dopson M."/>
        </authorList>
    </citation>
    <scope>NUCLEOTIDE SEQUENCE</scope>
    <source>
        <strain evidence="2">MM415A00702</strain>
        <strain evidence="3">MM415B02335</strain>
        <strain evidence="1">TM448A01288</strain>
    </source>
</reference>
<sequence>MAGRLDALADTVGLYKCEKCGFTYKVDELVEEDKTNLIVCKKCEDQVSFEEQKVDEGGGIVEHHFTT</sequence>
<dbReference type="EMBL" id="MT142425">
    <property type="protein sequence ID" value="QJA80516.1"/>
    <property type="molecule type" value="Genomic_DNA"/>
</dbReference>
<name>A0A6H1ZP02_9ZZZZ</name>
<proteinExistence type="predicted"/>
<dbReference type="EMBL" id="MT144129">
    <property type="protein sequence ID" value="QJA49294.1"/>
    <property type="molecule type" value="Genomic_DNA"/>
</dbReference>
<dbReference type="EMBL" id="MT142539">
    <property type="protein sequence ID" value="QJA84887.1"/>
    <property type="molecule type" value="Genomic_DNA"/>
</dbReference>